<feature type="region of interest" description="Disordered" evidence="6">
    <location>
        <begin position="1275"/>
        <end position="1323"/>
    </location>
</feature>
<reference evidence="7 8" key="1">
    <citation type="submission" date="2023-03" db="EMBL/GenBank/DDBJ databases">
        <title>Genome insight into feeding habits of ladybird beetles.</title>
        <authorList>
            <person name="Li H.-S."/>
            <person name="Huang Y.-H."/>
            <person name="Pang H."/>
        </authorList>
    </citation>
    <scope>NUCLEOTIDE SEQUENCE [LARGE SCALE GENOMIC DNA]</scope>
    <source>
        <strain evidence="7">SYSU_2023b</strain>
        <tissue evidence="7">Whole body</tissue>
    </source>
</reference>
<dbReference type="GO" id="GO:0036297">
    <property type="term" value="P:interstrand cross-link repair"/>
    <property type="evidence" value="ECO:0007669"/>
    <property type="project" value="TreeGrafter"/>
</dbReference>
<dbReference type="GO" id="GO:0005634">
    <property type="term" value="C:nucleus"/>
    <property type="evidence" value="ECO:0007669"/>
    <property type="project" value="UniProtKB-SubCell"/>
</dbReference>
<protein>
    <recommendedName>
        <fullName evidence="9">Fanconi anemia group D2 protein</fullName>
    </recommendedName>
</protein>
<dbReference type="Proteomes" id="UP001431783">
    <property type="component" value="Unassembled WGS sequence"/>
</dbReference>
<comment type="subcellular location">
    <subcellularLocation>
        <location evidence="1">Nucleus</location>
    </subcellularLocation>
</comment>
<organism evidence="7 8">
    <name type="scientific">Henosepilachna vigintioctopunctata</name>
    <dbReference type="NCBI Taxonomy" id="420089"/>
    <lineage>
        <taxon>Eukaryota</taxon>
        <taxon>Metazoa</taxon>
        <taxon>Ecdysozoa</taxon>
        <taxon>Arthropoda</taxon>
        <taxon>Hexapoda</taxon>
        <taxon>Insecta</taxon>
        <taxon>Pterygota</taxon>
        <taxon>Neoptera</taxon>
        <taxon>Endopterygota</taxon>
        <taxon>Coleoptera</taxon>
        <taxon>Polyphaga</taxon>
        <taxon>Cucujiformia</taxon>
        <taxon>Coccinelloidea</taxon>
        <taxon>Coccinellidae</taxon>
        <taxon>Epilachninae</taxon>
        <taxon>Epilachnini</taxon>
        <taxon>Henosepilachna</taxon>
    </lineage>
</organism>
<dbReference type="InterPro" id="IPR029448">
    <property type="entry name" value="FANCD2"/>
</dbReference>
<name>A0AAW1U8F9_9CUCU</name>
<feature type="compositionally biased region" description="Acidic residues" evidence="6">
    <location>
        <begin position="1282"/>
        <end position="1312"/>
    </location>
</feature>
<dbReference type="GO" id="GO:0070182">
    <property type="term" value="F:DNA polymerase binding"/>
    <property type="evidence" value="ECO:0007669"/>
    <property type="project" value="TreeGrafter"/>
</dbReference>
<keyword evidence="2" id="KW-1017">Isopeptide bond</keyword>
<dbReference type="EMBL" id="JARQZJ010000061">
    <property type="protein sequence ID" value="KAK9878903.1"/>
    <property type="molecule type" value="Genomic_DNA"/>
</dbReference>
<proteinExistence type="inferred from homology"/>
<keyword evidence="3" id="KW-0832">Ubl conjugation</keyword>
<evidence type="ECO:0008006" key="9">
    <source>
        <dbReference type="Google" id="ProtNLM"/>
    </source>
</evidence>
<evidence type="ECO:0000256" key="2">
    <source>
        <dbReference type="ARBA" id="ARBA00022499"/>
    </source>
</evidence>
<evidence type="ECO:0000256" key="6">
    <source>
        <dbReference type="SAM" id="MobiDB-lite"/>
    </source>
</evidence>
<evidence type="ECO:0000256" key="1">
    <source>
        <dbReference type="ARBA" id="ARBA00004123"/>
    </source>
</evidence>
<gene>
    <name evidence="7" type="ORF">WA026_003731</name>
</gene>
<dbReference type="PANTHER" id="PTHR32086">
    <property type="entry name" value="FANCONI ANEMIA GROUP D2 PROTEIN"/>
    <property type="match status" value="1"/>
</dbReference>
<accession>A0AAW1U8F9</accession>
<evidence type="ECO:0000256" key="3">
    <source>
        <dbReference type="ARBA" id="ARBA00022843"/>
    </source>
</evidence>
<dbReference type="Pfam" id="PF14631">
    <property type="entry name" value="FancD2"/>
    <property type="match status" value="3"/>
</dbReference>
<dbReference type="PANTHER" id="PTHR32086:SF0">
    <property type="entry name" value="FANCONI ANEMIA GROUP D2 PROTEIN"/>
    <property type="match status" value="1"/>
</dbReference>
<comment type="caution">
    <text evidence="7">The sequence shown here is derived from an EMBL/GenBank/DDBJ whole genome shotgun (WGS) entry which is preliminary data.</text>
</comment>
<comment type="similarity">
    <text evidence="5">Belongs to the Fanconi anemia protein FANCD2 family.</text>
</comment>
<dbReference type="GO" id="GO:0031573">
    <property type="term" value="P:mitotic intra-S DNA damage checkpoint signaling"/>
    <property type="evidence" value="ECO:0007669"/>
    <property type="project" value="TreeGrafter"/>
</dbReference>
<evidence type="ECO:0000313" key="7">
    <source>
        <dbReference type="EMBL" id="KAK9878903.1"/>
    </source>
</evidence>
<evidence type="ECO:0000256" key="4">
    <source>
        <dbReference type="ARBA" id="ARBA00023242"/>
    </source>
</evidence>
<feature type="compositionally biased region" description="Basic and acidic residues" evidence="6">
    <location>
        <begin position="1313"/>
        <end position="1323"/>
    </location>
</feature>
<dbReference type="GO" id="GO:0007129">
    <property type="term" value="P:homologous chromosome pairing at meiosis"/>
    <property type="evidence" value="ECO:0007669"/>
    <property type="project" value="TreeGrafter"/>
</dbReference>
<dbReference type="GO" id="GO:1990918">
    <property type="term" value="P:double-strand break repair involved in meiotic recombination"/>
    <property type="evidence" value="ECO:0007669"/>
    <property type="project" value="TreeGrafter"/>
</dbReference>
<keyword evidence="8" id="KW-1185">Reference proteome</keyword>
<evidence type="ECO:0000313" key="8">
    <source>
        <dbReference type="Proteomes" id="UP001431783"/>
    </source>
</evidence>
<feature type="region of interest" description="Disordered" evidence="6">
    <location>
        <begin position="786"/>
        <end position="811"/>
    </location>
</feature>
<evidence type="ECO:0000256" key="5">
    <source>
        <dbReference type="ARBA" id="ARBA00093456"/>
    </source>
</evidence>
<dbReference type="GO" id="GO:0000793">
    <property type="term" value="C:condensed chromosome"/>
    <property type="evidence" value="ECO:0007669"/>
    <property type="project" value="TreeGrafter"/>
</dbReference>
<sequence>MELSQSQADPLNEFKSILRTNCFVLSFNEDANSITQEQSLVVRDIEKYLEDSRNQKDKLIKLIITGLKKLCSKQEYFKKALLPSILKKEGLNIRIEQDCLLRLLLKVNLLQNDVLDLILDEITNTVSEDVDNPSWLRLLLNPIRYLPSINKCEDLTTRLLDILEISSQPMKLEILDILPEILPDNRYNQAAKQLVSILNTDNSPTAAIIDCLSALNLDEDVRTEIQDVILLRILPTRLNDFPVLMEFLLGSKGRNSSLMFKIRDALDSAMSSNCYSEKESTKVLIYTKLKLFVVTRKQFVQDCLDMINVIKVTDDHKPIDLFLLFLLHSTARNKKRIVELIFRKKVKDGIFRYELLEKLFTKYMPQQIFKDRFNSILEIGCNLIRTSEEPTVKLFSENLFMLLFAHDYSEGIYRKEILDNLLLLAGGNEKNFIHQVLNILLILIKKHQEIFKPHTVIMMRLLEKMDSYDLDAIKLVFEILCSLTCSTENDESMMSMKDEVHMIIRKQLSSSKKHIKFRGVVGAVVMAKYIAETENVDESEVEVVKSIEKLPEGKARSAAKLINMTNNCVTGSYECIGLFYDQLALMLHAVKNLDKSFLSWLSEVIMQDFLDIFILEDFENAKFNDITYLPQYCLNSSDEMYAPIKVNIGLLTVKPQECNKSSVLILASHFRLMRLLLHKQNNGDLSSINSLLGCAIILPEVGDVEDLDQDQLKQVSDCVFHCINWFRELISAFIFHKTLRSKLLRRLHQLIDFEKQLNSYLSRMPEHVLPQSYFYSLSQNKQIQNDAKKKQPPFKKPKLKETSHDDTAASTSVLTVKEKKRNVSTSMKSVQEGTVKYREIDTDYLELLNMKLKFNSNDSDYLNVSTLNFILKDLVKKIHTIFLGKKVYSSPLNVIKPKVFVKDLIRIFPYIKRIFSSVKIKIDELLENNDGVEDCAELLTDESQELKMCFSHILECYSVILSWPDLRQTKNLELLREILSTLRTEDGHVSSISFLVSELSNGFSEYVNQCLLISQGVFLVQILKSLNSFSPNDKRKNKIENTCKELLSKRWYNEIGSLDSGKKFFESINYLVNSYLESMKVAQVNELISNVLIECENLKTKDDYLTILSSIDFKNFHIFYKALCVALHNGVKSEVQSLTNKGHLKLWKNTTTAMSNLKMIARTMSNRYQLSTFLKKSIAVLKIFISHGMPIFEITFSSHKDEIAEILKAMQISTRFLHQLCCDSKLKKNVSLVPHIPHFRLMLEQLIYKVKALLVSNNYSSAFFMGNLKNKDIEGNTQLSDVTEDDSNVGADDEDEEMPSDYDEEIEQDIQLDENKSDSDVFD</sequence>
<keyword evidence="4" id="KW-0539">Nucleus</keyword>